<keyword evidence="3" id="KW-0862">Zinc</keyword>
<feature type="domain" description="THAP-type" evidence="7">
    <location>
        <begin position="4"/>
        <end position="84"/>
    </location>
</feature>
<feature type="region of interest" description="Disordered" evidence="6">
    <location>
        <begin position="92"/>
        <end position="113"/>
    </location>
</feature>
<keyword evidence="4 5" id="KW-0238">DNA-binding</keyword>
<evidence type="ECO:0000256" key="2">
    <source>
        <dbReference type="ARBA" id="ARBA00022771"/>
    </source>
</evidence>
<evidence type="ECO:0000256" key="1">
    <source>
        <dbReference type="ARBA" id="ARBA00022723"/>
    </source>
</evidence>
<dbReference type="EMBL" id="JASPKY010000046">
    <property type="protein sequence ID" value="KAK9745745.1"/>
    <property type="molecule type" value="Genomic_DNA"/>
</dbReference>
<dbReference type="PROSITE" id="PS50950">
    <property type="entry name" value="ZF_THAP"/>
    <property type="match status" value="1"/>
</dbReference>
<dbReference type="SUPFAM" id="SSF57716">
    <property type="entry name" value="Glucocorticoid receptor-like (DNA-binding domain)"/>
    <property type="match status" value="1"/>
</dbReference>
<dbReference type="InterPro" id="IPR006612">
    <property type="entry name" value="THAP_Znf"/>
</dbReference>
<dbReference type="Proteomes" id="UP001458880">
    <property type="component" value="Unassembled WGS sequence"/>
</dbReference>
<comment type="caution">
    <text evidence="8">The sequence shown here is derived from an EMBL/GenBank/DDBJ whole genome shotgun (WGS) entry which is preliminary data.</text>
</comment>
<evidence type="ECO:0000256" key="6">
    <source>
        <dbReference type="SAM" id="MobiDB-lite"/>
    </source>
</evidence>
<keyword evidence="1" id="KW-0479">Metal-binding</keyword>
<sequence>MQNMGIYCAVSGCVESAESKHRFPNPINYPQLFQRWIVVCGRKELQHRSPENIFNNCRVCRKYFSQENFGRNNVLLKTSIPTRHLPALNRRAESSRAVMAPDSPGAGQSRSRLKARCTIDQLKTENGKSNATTTLVIPSLISQPKSSPRTIIKWERFP</sequence>
<accession>A0AAW1MG65</accession>
<evidence type="ECO:0000256" key="5">
    <source>
        <dbReference type="PROSITE-ProRule" id="PRU00309"/>
    </source>
</evidence>
<protein>
    <submittedName>
        <fullName evidence="8">THAP domain</fullName>
    </submittedName>
</protein>
<name>A0AAW1MG65_POPJA</name>
<proteinExistence type="predicted"/>
<dbReference type="SMART" id="SM00980">
    <property type="entry name" value="THAP"/>
    <property type="match status" value="1"/>
</dbReference>
<dbReference type="GO" id="GO:0008270">
    <property type="term" value="F:zinc ion binding"/>
    <property type="evidence" value="ECO:0007669"/>
    <property type="project" value="UniProtKB-KW"/>
</dbReference>
<reference evidence="8 9" key="1">
    <citation type="journal article" date="2024" name="BMC Genomics">
        <title>De novo assembly and annotation of Popillia japonica's genome with initial clues to its potential as an invasive pest.</title>
        <authorList>
            <person name="Cucini C."/>
            <person name="Boschi S."/>
            <person name="Funari R."/>
            <person name="Cardaioli E."/>
            <person name="Iannotti N."/>
            <person name="Marturano G."/>
            <person name="Paoli F."/>
            <person name="Bruttini M."/>
            <person name="Carapelli A."/>
            <person name="Frati F."/>
            <person name="Nardi F."/>
        </authorList>
    </citation>
    <scope>NUCLEOTIDE SEQUENCE [LARGE SCALE GENOMIC DNA]</scope>
    <source>
        <strain evidence="8">DMR45628</strain>
    </source>
</reference>
<dbReference type="GO" id="GO:0003677">
    <property type="term" value="F:DNA binding"/>
    <property type="evidence" value="ECO:0007669"/>
    <property type="project" value="UniProtKB-UniRule"/>
</dbReference>
<evidence type="ECO:0000313" key="9">
    <source>
        <dbReference type="Proteomes" id="UP001458880"/>
    </source>
</evidence>
<organism evidence="8 9">
    <name type="scientific">Popillia japonica</name>
    <name type="common">Japanese beetle</name>
    <dbReference type="NCBI Taxonomy" id="7064"/>
    <lineage>
        <taxon>Eukaryota</taxon>
        <taxon>Metazoa</taxon>
        <taxon>Ecdysozoa</taxon>
        <taxon>Arthropoda</taxon>
        <taxon>Hexapoda</taxon>
        <taxon>Insecta</taxon>
        <taxon>Pterygota</taxon>
        <taxon>Neoptera</taxon>
        <taxon>Endopterygota</taxon>
        <taxon>Coleoptera</taxon>
        <taxon>Polyphaga</taxon>
        <taxon>Scarabaeiformia</taxon>
        <taxon>Scarabaeidae</taxon>
        <taxon>Rutelinae</taxon>
        <taxon>Popillia</taxon>
    </lineage>
</organism>
<dbReference type="AlphaFoldDB" id="A0AAW1MG65"/>
<keyword evidence="9" id="KW-1185">Reference proteome</keyword>
<dbReference type="Pfam" id="PF05485">
    <property type="entry name" value="THAP"/>
    <property type="match status" value="1"/>
</dbReference>
<evidence type="ECO:0000259" key="7">
    <source>
        <dbReference type="PROSITE" id="PS50950"/>
    </source>
</evidence>
<evidence type="ECO:0000256" key="3">
    <source>
        <dbReference type="ARBA" id="ARBA00022833"/>
    </source>
</evidence>
<gene>
    <name evidence="8" type="ORF">QE152_g6654</name>
</gene>
<evidence type="ECO:0000256" key="4">
    <source>
        <dbReference type="ARBA" id="ARBA00023125"/>
    </source>
</evidence>
<keyword evidence="2 5" id="KW-0863">Zinc-finger</keyword>
<evidence type="ECO:0000313" key="8">
    <source>
        <dbReference type="EMBL" id="KAK9745745.1"/>
    </source>
</evidence>